<evidence type="ECO:0000256" key="6">
    <source>
        <dbReference type="ARBA" id="ARBA00022525"/>
    </source>
</evidence>
<dbReference type="GO" id="GO:0045490">
    <property type="term" value="P:pectin catabolic process"/>
    <property type="evidence" value="ECO:0007669"/>
    <property type="project" value="TreeGrafter"/>
</dbReference>
<dbReference type="SMART" id="SM00248">
    <property type="entry name" value="ANK"/>
    <property type="match status" value="2"/>
</dbReference>
<dbReference type="PROSITE" id="PS50088">
    <property type="entry name" value="ANK_REPEAT"/>
    <property type="match status" value="1"/>
</dbReference>
<keyword evidence="12" id="KW-0040">ANK repeat</keyword>
<dbReference type="InterPro" id="IPR002110">
    <property type="entry name" value="Ankyrin_rpt"/>
</dbReference>
<evidence type="ECO:0000256" key="1">
    <source>
        <dbReference type="ARBA" id="ARBA00000695"/>
    </source>
</evidence>
<evidence type="ECO:0000256" key="7">
    <source>
        <dbReference type="ARBA" id="ARBA00022729"/>
    </source>
</evidence>
<feature type="repeat" description="ANK" evidence="12">
    <location>
        <begin position="286"/>
        <end position="318"/>
    </location>
</feature>
<evidence type="ECO:0000256" key="9">
    <source>
        <dbReference type="ARBA" id="ARBA00023239"/>
    </source>
</evidence>
<dbReference type="Pfam" id="PF03211">
    <property type="entry name" value="Pectate_lyase"/>
    <property type="match status" value="1"/>
</dbReference>
<dbReference type="GO" id="GO:0005576">
    <property type="term" value="C:extracellular region"/>
    <property type="evidence" value="ECO:0007669"/>
    <property type="project" value="UniProtKB-SubCell"/>
</dbReference>
<accession>A0AAJ0MAD4</accession>
<dbReference type="Pfam" id="PF12796">
    <property type="entry name" value="Ank_2"/>
    <property type="match status" value="1"/>
</dbReference>
<feature type="chain" id="PRO_5042509976" description="Probable pectate lyase F" evidence="13">
    <location>
        <begin position="16"/>
        <end position="560"/>
    </location>
</feature>
<proteinExistence type="inferred from homology"/>
<evidence type="ECO:0000256" key="5">
    <source>
        <dbReference type="ARBA" id="ARBA00012272"/>
    </source>
</evidence>
<name>A0AAJ0MAD4_9PEZI</name>
<keyword evidence="8" id="KW-0106">Calcium</keyword>
<dbReference type="EMBL" id="JAUIQD010000006">
    <property type="protein sequence ID" value="KAK3346055.1"/>
    <property type="molecule type" value="Genomic_DNA"/>
</dbReference>
<comment type="similarity">
    <text evidence="4">Belongs to the polysaccharide lyase 3 family.</text>
</comment>
<keyword evidence="15" id="KW-1185">Reference proteome</keyword>
<organism evidence="14 15">
    <name type="scientific">Lasiosphaeria hispida</name>
    <dbReference type="NCBI Taxonomy" id="260671"/>
    <lineage>
        <taxon>Eukaryota</taxon>
        <taxon>Fungi</taxon>
        <taxon>Dikarya</taxon>
        <taxon>Ascomycota</taxon>
        <taxon>Pezizomycotina</taxon>
        <taxon>Sordariomycetes</taxon>
        <taxon>Sordariomycetidae</taxon>
        <taxon>Sordariales</taxon>
        <taxon>Lasiosphaeriaceae</taxon>
        <taxon>Lasiosphaeria</taxon>
    </lineage>
</organism>
<evidence type="ECO:0000256" key="12">
    <source>
        <dbReference type="PROSITE-ProRule" id="PRU00023"/>
    </source>
</evidence>
<evidence type="ECO:0000313" key="14">
    <source>
        <dbReference type="EMBL" id="KAK3346055.1"/>
    </source>
</evidence>
<dbReference type="Gene3D" id="1.25.40.20">
    <property type="entry name" value="Ankyrin repeat-containing domain"/>
    <property type="match status" value="1"/>
</dbReference>
<evidence type="ECO:0000256" key="2">
    <source>
        <dbReference type="ARBA" id="ARBA00001913"/>
    </source>
</evidence>
<dbReference type="EC" id="4.2.2.2" evidence="5"/>
<gene>
    <name evidence="14" type="ORF">B0T25DRAFT_571218</name>
</gene>
<comment type="subcellular location">
    <subcellularLocation>
        <location evidence="3">Secreted</location>
    </subcellularLocation>
</comment>
<dbReference type="Proteomes" id="UP001275084">
    <property type="component" value="Unassembled WGS sequence"/>
</dbReference>
<evidence type="ECO:0000256" key="13">
    <source>
        <dbReference type="SAM" id="SignalP"/>
    </source>
</evidence>
<dbReference type="PROSITE" id="PS50297">
    <property type="entry name" value="ANK_REP_REGION"/>
    <property type="match status" value="1"/>
</dbReference>
<reference evidence="14" key="2">
    <citation type="submission" date="2023-06" db="EMBL/GenBank/DDBJ databases">
        <authorList>
            <consortium name="Lawrence Berkeley National Laboratory"/>
            <person name="Haridas S."/>
            <person name="Hensen N."/>
            <person name="Bonometti L."/>
            <person name="Westerberg I."/>
            <person name="Brannstrom I.O."/>
            <person name="Guillou S."/>
            <person name="Cros-Aarteil S."/>
            <person name="Calhoun S."/>
            <person name="Kuo A."/>
            <person name="Mondo S."/>
            <person name="Pangilinan J."/>
            <person name="Riley R."/>
            <person name="Labutti K."/>
            <person name="Andreopoulos B."/>
            <person name="Lipzen A."/>
            <person name="Chen C."/>
            <person name="Yanf M."/>
            <person name="Daum C."/>
            <person name="Ng V."/>
            <person name="Clum A."/>
            <person name="Steindorff A."/>
            <person name="Ohm R."/>
            <person name="Martin F."/>
            <person name="Silar P."/>
            <person name="Natvig D."/>
            <person name="Lalanne C."/>
            <person name="Gautier V."/>
            <person name="Ament-Velasquez S.L."/>
            <person name="Kruys A."/>
            <person name="Hutchinson M.I."/>
            <person name="Powell A.J."/>
            <person name="Barry K."/>
            <person name="Miller A.N."/>
            <person name="Grigoriev I.V."/>
            <person name="Debuchy R."/>
            <person name="Gladieux P."/>
            <person name="Thoren M.H."/>
            <person name="Johannesson H."/>
        </authorList>
    </citation>
    <scope>NUCLEOTIDE SEQUENCE</scope>
    <source>
        <strain evidence="14">CBS 955.72</strain>
    </source>
</reference>
<dbReference type="PANTHER" id="PTHR33407">
    <property type="entry name" value="PECTATE LYASE F-RELATED"/>
    <property type="match status" value="1"/>
</dbReference>
<keyword evidence="7 13" id="KW-0732">Signal</keyword>
<comment type="function">
    <text evidence="10">Pectinolytic enzyme consist of four classes of enzymes: pectin lyase, polygalacturonase, pectin methylesterase and rhamnogalacturonase. Among pectinolytic enzymes, pectin lyase is the most important in depolymerization of pectin, since it cleaves internal glycosidic bonds of highly methylated pectins. Favors pectate, the anion, over pectin, the methyl ester.</text>
</comment>
<evidence type="ECO:0000256" key="11">
    <source>
        <dbReference type="ARBA" id="ARBA00039895"/>
    </source>
</evidence>
<evidence type="ECO:0000256" key="8">
    <source>
        <dbReference type="ARBA" id="ARBA00022837"/>
    </source>
</evidence>
<keyword evidence="9" id="KW-0456">Lyase</keyword>
<comment type="caution">
    <text evidence="14">The sequence shown here is derived from an EMBL/GenBank/DDBJ whole genome shotgun (WGS) entry which is preliminary data.</text>
</comment>
<dbReference type="GO" id="GO:0030570">
    <property type="term" value="F:pectate lyase activity"/>
    <property type="evidence" value="ECO:0007669"/>
    <property type="project" value="UniProtKB-EC"/>
</dbReference>
<dbReference type="PANTHER" id="PTHR33407:SF9">
    <property type="entry name" value="PECTATE LYASE F-RELATED"/>
    <property type="match status" value="1"/>
</dbReference>
<dbReference type="Gene3D" id="2.160.20.10">
    <property type="entry name" value="Single-stranded right-handed beta-helix, Pectin lyase-like"/>
    <property type="match status" value="1"/>
</dbReference>
<dbReference type="InterPro" id="IPR012334">
    <property type="entry name" value="Pectin_lyas_fold"/>
</dbReference>
<evidence type="ECO:0000256" key="3">
    <source>
        <dbReference type="ARBA" id="ARBA00004613"/>
    </source>
</evidence>
<dbReference type="SUPFAM" id="SSF48403">
    <property type="entry name" value="Ankyrin repeat"/>
    <property type="match status" value="1"/>
</dbReference>
<evidence type="ECO:0000256" key="4">
    <source>
        <dbReference type="ARBA" id="ARBA00006463"/>
    </source>
</evidence>
<protein>
    <recommendedName>
        <fullName evidence="11">Probable pectate lyase F</fullName>
        <ecNumber evidence="5">4.2.2.2</ecNumber>
    </recommendedName>
</protein>
<dbReference type="InterPro" id="IPR004898">
    <property type="entry name" value="Pectate_lyase_PlyH/PlyE-like"/>
</dbReference>
<evidence type="ECO:0000256" key="10">
    <source>
        <dbReference type="ARBA" id="ARBA00025679"/>
    </source>
</evidence>
<comment type="catalytic activity">
    <reaction evidence="1">
        <text>Eliminative cleavage of (1-&gt;4)-alpha-D-galacturonan to give oligosaccharides with 4-deoxy-alpha-D-galact-4-enuronosyl groups at their non-reducing ends.</text>
        <dbReference type="EC" id="4.2.2.2"/>
    </reaction>
</comment>
<dbReference type="InterPro" id="IPR011050">
    <property type="entry name" value="Pectin_lyase_fold/virulence"/>
</dbReference>
<feature type="signal peptide" evidence="13">
    <location>
        <begin position="1"/>
        <end position="15"/>
    </location>
</feature>
<dbReference type="AlphaFoldDB" id="A0AAJ0MAD4"/>
<sequence>MSLTITAPLATTALAATATTNTDLQTTFPTASTTTDLAAVQTMTKGTSFDGQMLYWYRSPSTCHDQAEGGEQDALLILEDGATLSNLHPKQHVLPLPRPESDRPWLTDCATSWWTDVCEDAATFQQTAGTSYANRGGARNTSDKVFQHNDGGSLAVKNFFASNVGKAYRSCGNCNTRSSSFVNVRVEKASVVAGVNANLGDATRNKKGWAKKLELFLVYQDAEHWWLPHRVFSWAYTDVSGTVQSTMLHHAAMNGHSSIMDVMLHYWDEHNLTVDKYAWLNQPTAMNMTALHLSASRGHAECCGLLLREGADFTIRNEFGRTAADIALQRRRGGVLREFLKWGLLVKTRPGRRYHPSGPSGLQGGHMIEDWDRKWYIQSLGCNTVGRLRTWYDVEWEDKETATEEEASGRGDSEVIIKDEEMNEEEIVVEELNEGNSGDKDVEMGGTEVGGAEVAAAGSKRTDRASKSLGYQFGPTYKDITDPTKEKLVYDIPLIAKGPNIEVIDYKMAHMGSVVGISNPMYKFTEMNDDKRLFTVPFSKSRSTSRWATFEPQGKEVSEA</sequence>
<evidence type="ECO:0000313" key="15">
    <source>
        <dbReference type="Proteomes" id="UP001275084"/>
    </source>
</evidence>
<comment type="cofactor">
    <cofactor evidence="2">
        <name>Ca(2+)</name>
        <dbReference type="ChEBI" id="CHEBI:29108"/>
    </cofactor>
</comment>
<keyword evidence="6" id="KW-0964">Secreted</keyword>
<reference evidence="14" key="1">
    <citation type="journal article" date="2023" name="Mol. Phylogenet. Evol.">
        <title>Genome-scale phylogeny and comparative genomics of the fungal order Sordariales.</title>
        <authorList>
            <person name="Hensen N."/>
            <person name="Bonometti L."/>
            <person name="Westerberg I."/>
            <person name="Brannstrom I.O."/>
            <person name="Guillou S."/>
            <person name="Cros-Aarteil S."/>
            <person name="Calhoun S."/>
            <person name="Haridas S."/>
            <person name="Kuo A."/>
            <person name="Mondo S."/>
            <person name="Pangilinan J."/>
            <person name="Riley R."/>
            <person name="LaButti K."/>
            <person name="Andreopoulos B."/>
            <person name="Lipzen A."/>
            <person name="Chen C."/>
            <person name="Yan M."/>
            <person name="Daum C."/>
            <person name="Ng V."/>
            <person name="Clum A."/>
            <person name="Steindorff A."/>
            <person name="Ohm R.A."/>
            <person name="Martin F."/>
            <person name="Silar P."/>
            <person name="Natvig D.O."/>
            <person name="Lalanne C."/>
            <person name="Gautier V."/>
            <person name="Ament-Velasquez S.L."/>
            <person name="Kruys A."/>
            <person name="Hutchinson M.I."/>
            <person name="Powell A.J."/>
            <person name="Barry K."/>
            <person name="Miller A.N."/>
            <person name="Grigoriev I.V."/>
            <person name="Debuchy R."/>
            <person name="Gladieux P."/>
            <person name="Hiltunen Thoren M."/>
            <person name="Johannesson H."/>
        </authorList>
    </citation>
    <scope>NUCLEOTIDE SEQUENCE</scope>
    <source>
        <strain evidence="14">CBS 955.72</strain>
    </source>
</reference>
<dbReference type="SUPFAM" id="SSF51126">
    <property type="entry name" value="Pectin lyase-like"/>
    <property type="match status" value="1"/>
</dbReference>
<dbReference type="InterPro" id="IPR036770">
    <property type="entry name" value="Ankyrin_rpt-contain_sf"/>
</dbReference>